<dbReference type="EMBL" id="JAZHYN010000006">
    <property type="protein sequence ID" value="MEF3365619.1"/>
    <property type="molecule type" value="Genomic_DNA"/>
</dbReference>
<evidence type="ECO:0000313" key="3">
    <source>
        <dbReference type="Proteomes" id="UP001350748"/>
    </source>
</evidence>
<evidence type="ECO:0000313" key="2">
    <source>
        <dbReference type="EMBL" id="MEF3365619.1"/>
    </source>
</evidence>
<dbReference type="Proteomes" id="UP001350748">
    <property type="component" value="Unassembled WGS sequence"/>
</dbReference>
<feature type="transmembrane region" description="Helical" evidence="1">
    <location>
        <begin position="30"/>
        <end position="51"/>
    </location>
</feature>
<evidence type="ECO:0008006" key="4">
    <source>
        <dbReference type="Google" id="ProtNLM"/>
    </source>
</evidence>
<dbReference type="RefSeq" id="WP_332080532.1">
    <property type="nucleotide sequence ID" value="NZ_JAZHYN010000006.1"/>
</dbReference>
<organism evidence="2 3">
    <name type="scientific">Methylocystis borbori</name>
    <dbReference type="NCBI Taxonomy" id="3118750"/>
    <lineage>
        <taxon>Bacteria</taxon>
        <taxon>Pseudomonadati</taxon>
        <taxon>Pseudomonadota</taxon>
        <taxon>Alphaproteobacteria</taxon>
        <taxon>Hyphomicrobiales</taxon>
        <taxon>Methylocystaceae</taxon>
        <taxon>Methylocystis</taxon>
    </lineage>
</organism>
<comment type="caution">
    <text evidence="2">The sequence shown here is derived from an EMBL/GenBank/DDBJ whole genome shotgun (WGS) entry which is preliminary data.</text>
</comment>
<gene>
    <name evidence="2" type="ORF">V3H18_03630</name>
</gene>
<accession>A0ABU7XEN2</accession>
<keyword evidence="3" id="KW-1185">Reference proteome</keyword>
<protein>
    <recommendedName>
        <fullName evidence="4">HlyD family type I secretion periplasmic adaptor subunit</fullName>
    </recommendedName>
</protein>
<keyword evidence="1" id="KW-0812">Transmembrane</keyword>
<proteinExistence type="predicted"/>
<name>A0ABU7XEN2_9HYPH</name>
<sequence length="80" mass="8711">MSLVDKFEDQMEPAFTRSFDRDSARRQFRVSLLLVVAMATAAFVLGFALPIGSTPAQKSTPVATDSSVFAGRLVTIDSNR</sequence>
<reference evidence="2 3" key="1">
    <citation type="submission" date="2024-02" db="EMBL/GenBank/DDBJ databases">
        <authorList>
            <person name="Grouzdev D."/>
        </authorList>
    </citation>
    <scope>NUCLEOTIDE SEQUENCE [LARGE SCALE GENOMIC DNA]</scope>
    <source>
        <strain evidence="2 3">9N</strain>
    </source>
</reference>
<keyword evidence="1" id="KW-1133">Transmembrane helix</keyword>
<keyword evidence="1" id="KW-0472">Membrane</keyword>
<evidence type="ECO:0000256" key="1">
    <source>
        <dbReference type="SAM" id="Phobius"/>
    </source>
</evidence>